<evidence type="ECO:0000256" key="4">
    <source>
        <dbReference type="ARBA" id="ARBA00023002"/>
    </source>
</evidence>
<dbReference type="GO" id="GO:0016712">
    <property type="term" value="F:oxidoreductase activity, acting on paired donors, with incorporation or reduction of molecular oxygen, reduced flavin or flavoprotein as one donor, and incorporation of one atom of oxygen"/>
    <property type="evidence" value="ECO:0007669"/>
    <property type="project" value="InterPro"/>
</dbReference>
<dbReference type="EMBL" id="ML978078">
    <property type="protein sequence ID" value="KAF2009358.1"/>
    <property type="molecule type" value="Genomic_DNA"/>
</dbReference>
<dbReference type="PANTHER" id="PTHR24287:SF17">
    <property type="entry name" value="P450, PUTATIVE (EUROFUNG)-RELATED"/>
    <property type="match status" value="1"/>
</dbReference>
<keyword evidence="3 7" id="KW-0479">Metal-binding</keyword>
<keyword evidence="4 7" id="KW-0560">Oxidoreductase</keyword>
<dbReference type="PANTHER" id="PTHR24287">
    <property type="entry name" value="P450, PUTATIVE (EUROFUNG)-RELATED"/>
    <property type="match status" value="1"/>
</dbReference>
<keyword evidence="9" id="KW-1185">Reference proteome</keyword>
<dbReference type="InterPro" id="IPR047146">
    <property type="entry name" value="Cyt_P450_E_CYP52_fungi"/>
</dbReference>
<dbReference type="PRINTS" id="PR01239">
    <property type="entry name" value="EP450IICYP52"/>
</dbReference>
<dbReference type="InterPro" id="IPR017972">
    <property type="entry name" value="Cyt_P450_CS"/>
</dbReference>
<dbReference type="AlphaFoldDB" id="A0A6A5X8S1"/>
<dbReference type="InterPro" id="IPR001128">
    <property type="entry name" value="Cyt_P450"/>
</dbReference>
<evidence type="ECO:0000256" key="2">
    <source>
        <dbReference type="ARBA" id="ARBA00010617"/>
    </source>
</evidence>
<keyword evidence="7" id="KW-0349">Heme</keyword>
<dbReference type="PROSITE" id="PS00086">
    <property type="entry name" value="CYTOCHROME_P450"/>
    <property type="match status" value="1"/>
</dbReference>
<sequence>MGAEVGTFAAQASFERSNLQDLSILSREVDSFLERLPKDGSTIDLQPMLYVMVRSLDPMIFLTLTQGIIQFSNSALSFILGPHPFEVSASAPLTPDEFVRSFHDGLLYSMFRTVLGRVWNILPQAKYINACVRTHEFIDYYVEKMFDDNFTTGVINNAGSSMRNLPSLMQALSSPTNDRDYIRYQVIQGLMAAQDTTSELLTNSLFLLARQSKYWERLRTEVTQQADAFFQVDKFTKSTLIRNVLLETLRLYPIFPLLGRIALQDTQLPVGGGSDQNHPVFIPKGTMVIISYYAVHRNNAVFGNDIDAFRPDLWDSIRPSQWEFYGFGAGYRACLGQQKAMIESSYVLVRMAYELEKIHSRDSREWKGGLKLTCKSAHGCKLAFN</sequence>
<dbReference type="RefSeq" id="XP_033377697.1">
    <property type="nucleotide sequence ID" value="XM_033531368.1"/>
</dbReference>
<comment type="cofactor">
    <cofactor evidence="1">
        <name>heme</name>
        <dbReference type="ChEBI" id="CHEBI:30413"/>
    </cofactor>
</comment>
<dbReference type="PRINTS" id="PR00385">
    <property type="entry name" value="P450"/>
</dbReference>
<reference evidence="8" key="1">
    <citation type="journal article" date="2020" name="Stud. Mycol.">
        <title>101 Dothideomycetes genomes: a test case for predicting lifestyles and emergence of pathogens.</title>
        <authorList>
            <person name="Haridas S."/>
            <person name="Albert R."/>
            <person name="Binder M."/>
            <person name="Bloem J."/>
            <person name="Labutti K."/>
            <person name="Salamov A."/>
            <person name="Andreopoulos B."/>
            <person name="Baker S."/>
            <person name="Barry K."/>
            <person name="Bills G."/>
            <person name="Bluhm B."/>
            <person name="Cannon C."/>
            <person name="Castanera R."/>
            <person name="Culley D."/>
            <person name="Daum C."/>
            <person name="Ezra D."/>
            <person name="Gonzalez J."/>
            <person name="Henrissat B."/>
            <person name="Kuo A."/>
            <person name="Liang C."/>
            <person name="Lipzen A."/>
            <person name="Lutzoni F."/>
            <person name="Magnuson J."/>
            <person name="Mondo S."/>
            <person name="Nolan M."/>
            <person name="Ohm R."/>
            <person name="Pangilinan J."/>
            <person name="Park H.-J."/>
            <person name="Ramirez L."/>
            <person name="Alfaro M."/>
            <person name="Sun H."/>
            <person name="Tritt A."/>
            <person name="Yoshinaga Y."/>
            <person name="Zwiers L.-H."/>
            <person name="Turgeon B."/>
            <person name="Goodwin S."/>
            <person name="Spatafora J."/>
            <person name="Crous P."/>
            <person name="Grigoriev I."/>
        </authorList>
    </citation>
    <scope>NUCLEOTIDE SEQUENCE</scope>
    <source>
        <strain evidence="8">CBS 175.79</strain>
    </source>
</reference>
<dbReference type="InterPro" id="IPR036396">
    <property type="entry name" value="Cyt_P450_sf"/>
</dbReference>
<name>A0A6A5X8S1_9PLEO</name>
<organism evidence="8 9">
    <name type="scientific">Aaosphaeria arxii CBS 175.79</name>
    <dbReference type="NCBI Taxonomy" id="1450172"/>
    <lineage>
        <taxon>Eukaryota</taxon>
        <taxon>Fungi</taxon>
        <taxon>Dikarya</taxon>
        <taxon>Ascomycota</taxon>
        <taxon>Pezizomycotina</taxon>
        <taxon>Dothideomycetes</taxon>
        <taxon>Pleosporomycetidae</taxon>
        <taxon>Pleosporales</taxon>
        <taxon>Pleosporales incertae sedis</taxon>
        <taxon>Aaosphaeria</taxon>
    </lineage>
</organism>
<dbReference type="SUPFAM" id="SSF48264">
    <property type="entry name" value="Cytochrome P450"/>
    <property type="match status" value="1"/>
</dbReference>
<dbReference type="OrthoDB" id="1470350at2759"/>
<dbReference type="GeneID" id="54288765"/>
<dbReference type="Proteomes" id="UP000799778">
    <property type="component" value="Unassembled WGS sequence"/>
</dbReference>
<dbReference type="Pfam" id="PF00067">
    <property type="entry name" value="p450"/>
    <property type="match status" value="1"/>
</dbReference>
<evidence type="ECO:0000313" key="9">
    <source>
        <dbReference type="Proteomes" id="UP000799778"/>
    </source>
</evidence>
<dbReference type="GO" id="GO:0020037">
    <property type="term" value="F:heme binding"/>
    <property type="evidence" value="ECO:0007669"/>
    <property type="project" value="InterPro"/>
</dbReference>
<dbReference type="GO" id="GO:0005506">
    <property type="term" value="F:iron ion binding"/>
    <property type="evidence" value="ECO:0007669"/>
    <property type="project" value="InterPro"/>
</dbReference>
<evidence type="ECO:0000313" key="8">
    <source>
        <dbReference type="EMBL" id="KAF2009358.1"/>
    </source>
</evidence>
<evidence type="ECO:0000256" key="7">
    <source>
        <dbReference type="RuleBase" id="RU000461"/>
    </source>
</evidence>
<dbReference type="InterPro" id="IPR002974">
    <property type="entry name" value="Cyt_P450_E_CYP52_ascomycetes"/>
</dbReference>
<evidence type="ECO:0000256" key="5">
    <source>
        <dbReference type="ARBA" id="ARBA00023004"/>
    </source>
</evidence>
<keyword evidence="5 7" id="KW-0408">Iron</keyword>
<keyword evidence="6 7" id="KW-0503">Monooxygenase</keyword>
<proteinExistence type="inferred from homology"/>
<dbReference type="Gene3D" id="1.10.630.10">
    <property type="entry name" value="Cytochrome P450"/>
    <property type="match status" value="1"/>
</dbReference>
<accession>A0A6A5X8S1</accession>
<evidence type="ECO:0000256" key="6">
    <source>
        <dbReference type="ARBA" id="ARBA00023033"/>
    </source>
</evidence>
<evidence type="ECO:0000256" key="1">
    <source>
        <dbReference type="ARBA" id="ARBA00001971"/>
    </source>
</evidence>
<evidence type="ECO:0000256" key="3">
    <source>
        <dbReference type="ARBA" id="ARBA00022723"/>
    </source>
</evidence>
<gene>
    <name evidence="8" type="ORF">BU24DRAFT_455370</name>
</gene>
<protein>
    <submittedName>
        <fullName evidence="8">Cytochrome P450</fullName>
    </submittedName>
</protein>
<comment type="similarity">
    <text evidence="2 7">Belongs to the cytochrome P450 family.</text>
</comment>